<name>A0ABW8KMU9_9BIFI</name>
<proteinExistence type="predicted"/>
<dbReference type="Proteomes" id="UP001620273">
    <property type="component" value="Unassembled WGS sequence"/>
</dbReference>
<sequence>MTAKHYLGWTGFAARVGMKPGALGKYKLPEPDVYIGSIRGWSEQTIDKWNAARPGHGGRPRKTA</sequence>
<organism evidence="1 2">
    <name type="scientific">Bifidobacterium thermacidophilum</name>
    <dbReference type="NCBI Taxonomy" id="246618"/>
    <lineage>
        <taxon>Bacteria</taxon>
        <taxon>Bacillati</taxon>
        <taxon>Actinomycetota</taxon>
        <taxon>Actinomycetes</taxon>
        <taxon>Bifidobacteriales</taxon>
        <taxon>Bifidobacteriaceae</taxon>
        <taxon>Bifidobacterium</taxon>
    </lineage>
</organism>
<reference evidence="1 2" key="1">
    <citation type="submission" date="2022-09" db="EMBL/GenBank/DDBJ databases">
        <title>Genome sequencing of four strains from tibetan pig.</title>
        <authorList>
            <person name="Feng J."/>
        </authorList>
    </citation>
    <scope>NUCLEOTIDE SEQUENCE [LARGE SCALE GENOMIC DNA]</scope>
    <source>
        <strain evidence="1 2">11-1-1</strain>
    </source>
</reference>
<evidence type="ECO:0000313" key="1">
    <source>
        <dbReference type="EMBL" id="MFK3575734.1"/>
    </source>
</evidence>
<keyword evidence="2" id="KW-1185">Reference proteome</keyword>
<comment type="caution">
    <text evidence="1">The sequence shown here is derived from an EMBL/GenBank/DDBJ whole genome shotgun (WGS) entry which is preliminary data.</text>
</comment>
<dbReference type="EMBL" id="JAOQBW010000001">
    <property type="protein sequence ID" value="MFK3575734.1"/>
    <property type="molecule type" value="Genomic_DNA"/>
</dbReference>
<evidence type="ECO:0000313" key="2">
    <source>
        <dbReference type="Proteomes" id="UP001620273"/>
    </source>
</evidence>
<evidence type="ECO:0008006" key="3">
    <source>
        <dbReference type="Google" id="ProtNLM"/>
    </source>
</evidence>
<accession>A0ABW8KMU9</accession>
<gene>
    <name evidence="1" type="ORF">OCH74_02450</name>
</gene>
<protein>
    <recommendedName>
        <fullName evidence="3">Gp28 phagic protein</fullName>
    </recommendedName>
</protein>
<dbReference type="RefSeq" id="WP_404440002.1">
    <property type="nucleotide sequence ID" value="NZ_JAOQBW010000001.1"/>
</dbReference>